<accession>A0ABU1K811</accession>
<evidence type="ECO:0000313" key="1">
    <source>
        <dbReference type="EMBL" id="MDR6301762.1"/>
    </source>
</evidence>
<dbReference type="Gene3D" id="2.20.110.10">
    <property type="entry name" value="Histone H3 K4-specific methyltransferase SET7/9 N-terminal domain"/>
    <property type="match status" value="1"/>
</dbReference>
<dbReference type="RefSeq" id="WP_309729464.1">
    <property type="nucleotide sequence ID" value="NZ_JAVDQA010000008.1"/>
</dbReference>
<dbReference type="Proteomes" id="UP001257659">
    <property type="component" value="Unassembled WGS sequence"/>
</dbReference>
<name>A0ABU1K811_9FLAO</name>
<reference evidence="1 2" key="1">
    <citation type="submission" date="2023-07" db="EMBL/GenBank/DDBJ databases">
        <title>Genomic Encyclopedia of Type Strains, Phase IV (KMG-IV): sequencing the most valuable type-strain genomes for metagenomic binning, comparative biology and taxonomic classification.</title>
        <authorList>
            <person name="Goeker M."/>
        </authorList>
    </citation>
    <scope>NUCLEOTIDE SEQUENCE [LARGE SCALE GENOMIC DNA]</scope>
    <source>
        <strain evidence="1 2">DSM 102814</strain>
    </source>
</reference>
<keyword evidence="2" id="KW-1185">Reference proteome</keyword>
<proteinExistence type="predicted"/>
<dbReference type="SUPFAM" id="SSF82185">
    <property type="entry name" value="Histone H3 K4-specific methyltransferase SET7/9 N-terminal domain"/>
    <property type="match status" value="1"/>
</dbReference>
<evidence type="ECO:0008006" key="3">
    <source>
        <dbReference type="Google" id="ProtNLM"/>
    </source>
</evidence>
<evidence type="ECO:0000313" key="2">
    <source>
        <dbReference type="Proteomes" id="UP001257659"/>
    </source>
</evidence>
<dbReference type="EMBL" id="JAVDQA010000008">
    <property type="protein sequence ID" value="MDR6301762.1"/>
    <property type="molecule type" value="Genomic_DNA"/>
</dbReference>
<sequence length="241" mass="28845">MKNLTLLLFFVLLLTSFSSPEVQRKLIRQNGYDIECYVVLEEINNFDNNKMYYWFRNSKVHNSMARAGGFVLHGEFKKFYRSQQLAENGFFEYGLKEGEWRSWYLNGKLKSYSEWWDGLKHGEYVEYDSLGNKVIEGRYKRNNKHGEWINYLNKDTLKYKRGEIKIEKPDSLKKPGFFKRLFSSSKKDSLNPKNDTIHKNGFFKRLFSKKQRNETSPEKKQDTTQHINFFQRLFGNKKSSN</sequence>
<gene>
    <name evidence="1" type="ORF">GGR31_002434</name>
</gene>
<organism evidence="1 2">
    <name type="scientific">Mesonia maritima</name>
    <dbReference type="NCBI Taxonomy" id="1793873"/>
    <lineage>
        <taxon>Bacteria</taxon>
        <taxon>Pseudomonadati</taxon>
        <taxon>Bacteroidota</taxon>
        <taxon>Flavobacteriia</taxon>
        <taxon>Flavobacteriales</taxon>
        <taxon>Flavobacteriaceae</taxon>
        <taxon>Mesonia</taxon>
    </lineage>
</organism>
<comment type="caution">
    <text evidence="1">The sequence shown here is derived from an EMBL/GenBank/DDBJ whole genome shotgun (WGS) entry which is preliminary data.</text>
</comment>
<protein>
    <recommendedName>
        <fullName evidence="3">MORN repeat protein</fullName>
    </recommendedName>
</protein>